<dbReference type="Pfam" id="PF13456">
    <property type="entry name" value="RVT_3"/>
    <property type="match status" value="1"/>
</dbReference>
<keyword evidence="3" id="KW-1185">Reference proteome</keyword>
<dbReference type="SUPFAM" id="SSF53098">
    <property type="entry name" value="Ribonuclease H-like"/>
    <property type="match status" value="1"/>
</dbReference>
<dbReference type="InterPro" id="IPR002156">
    <property type="entry name" value="RNaseH_domain"/>
</dbReference>
<proteinExistence type="predicted"/>
<protein>
    <recommendedName>
        <fullName evidence="1">RNase H type-1 domain-containing protein</fullName>
    </recommendedName>
</protein>
<dbReference type="PANTHER" id="PTHR48475">
    <property type="entry name" value="RIBONUCLEASE H"/>
    <property type="match status" value="1"/>
</dbReference>
<dbReference type="AlphaFoldDB" id="A0A803LFU9"/>
<dbReference type="InterPro" id="IPR012337">
    <property type="entry name" value="RNaseH-like_sf"/>
</dbReference>
<evidence type="ECO:0000313" key="2">
    <source>
        <dbReference type="EnsemblPlants" id="AUR62012055-RA:cds"/>
    </source>
</evidence>
<evidence type="ECO:0000313" key="3">
    <source>
        <dbReference type="Proteomes" id="UP000596660"/>
    </source>
</evidence>
<dbReference type="InterPro" id="IPR036397">
    <property type="entry name" value="RNaseH_sf"/>
</dbReference>
<dbReference type="GO" id="GO:0003676">
    <property type="term" value="F:nucleic acid binding"/>
    <property type="evidence" value="ECO:0007669"/>
    <property type="project" value="InterPro"/>
</dbReference>
<dbReference type="PANTHER" id="PTHR48475:SF2">
    <property type="entry name" value="RIBONUCLEASE H"/>
    <property type="match status" value="1"/>
</dbReference>
<organism evidence="2 3">
    <name type="scientific">Chenopodium quinoa</name>
    <name type="common">Quinoa</name>
    <dbReference type="NCBI Taxonomy" id="63459"/>
    <lineage>
        <taxon>Eukaryota</taxon>
        <taxon>Viridiplantae</taxon>
        <taxon>Streptophyta</taxon>
        <taxon>Embryophyta</taxon>
        <taxon>Tracheophyta</taxon>
        <taxon>Spermatophyta</taxon>
        <taxon>Magnoliopsida</taxon>
        <taxon>eudicotyledons</taxon>
        <taxon>Gunneridae</taxon>
        <taxon>Pentapetalae</taxon>
        <taxon>Caryophyllales</taxon>
        <taxon>Chenopodiaceae</taxon>
        <taxon>Chenopodioideae</taxon>
        <taxon>Atripliceae</taxon>
        <taxon>Chenopodium</taxon>
    </lineage>
</organism>
<dbReference type="EnsemblPlants" id="AUR62012055-RA">
    <property type="protein sequence ID" value="AUR62012055-RA:cds"/>
    <property type="gene ID" value="AUR62012055"/>
</dbReference>
<dbReference type="Proteomes" id="UP000596660">
    <property type="component" value="Unplaced"/>
</dbReference>
<name>A0A803LFU9_CHEQI</name>
<dbReference type="GO" id="GO:0004523">
    <property type="term" value="F:RNA-DNA hybrid ribonuclease activity"/>
    <property type="evidence" value="ECO:0007669"/>
    <property type="project" value="InterPro"/>
</dbReference>
<reference evidence="2" key="1">
    <citation type="journal article" date="2017" name="Nature">
        <title>The genome of Chenopodium quinoa.</title>
        <authorList>
            <person name="Jarvis D.E."/>
            <person name="Ho Y.S."/>
            <person name="Lightfoot D.J."/>
            <person name="Schmoeckel S.M."/>
            <person name="Li B."/>
            <person name="Borm T.J.A."/>
            <person name="Ohyanagi H."/>
            <person name="Mineta K."/>
            <person name="Michell C.T."/>
            <person name="Saber N."/>
            <person name="Kharbatia N.M."/>
            <person name="Rupper R.R."/>
            <person name="Sharp A.R."/>
            <person name="Dally N."/>
            <person name="Boughton B.A."/>
            <person name="Woo Y.H."/>
            <person name="Gao G."/>
            <person name="Schijlen E.G.W.M."/>
            <person name="Guo X."/>
            <person name="Momin A.A."/>
            <person name="Negrao S."/>
            <person name="Al-Babili S."/>
            <person name="Gehring C."/>
            <person name="Roessner U."/>
            <person name="Jung C."/>
            <person name="Murphy K."/>
            <person name="Arold S.T."/>
            <person name="Gojobori T."/>
            <person name="van der Linden C.G."/>
            <person name="van Loo E.N."/>
            <person name="Jellen E.N."/>
            <person name="Maughan P.J."/>
            <person name="Tester M."/>
        </authorList>
    </citation>
    <scope>NUCLEOTIDE SEQUENCE [LARGE SCALE GENOMIC DNA]</scope>
    <source>
        <strain evidence="2">cv. PI 614886</strain>
    </source>
</reference>
<evidence type="ECO:0000259" key="1">
    <source>
        <dbReference type="Pfam" id="PF13456"/>
    </source>
</evidence>
<reference evidence="2" key="2">
    <citation type="submission" date="2021-03" db="UniProtKB">
        <authorList>
            <consortium name="EnsemblPlants"/>
        </authorList>
    </citation>
    <scope>IDENTIFICATION</scope>
</reference>
<dbReference type="Gene3D" id="3.30.420.10">
    <property type="entry name" value="Ribonuclease H-like superfamily/Ribonuclease H"/>
    <property type="match status" value="1"/>
</dbReference>
<dbReference type="Gramene" id="AUR62012055-RA">
    <property type="protein sequence ID" value="AUR62012055-RA:cds"/>
    <property type="gene ID" value="AUR62012055"/>
</dbReference>
<feature type="domain" description="RNase H type-1" evidence="1">
    <location>
        <begin position="11"/>
        <end position="85"/>
    </location>
</feature>
<sequence>MMVQSICCEFKATNNEVEYEALIAGMNLAKDLGASRLQVFCDSFLVASQMNEELAAKDSKMILYLDLAKSLPTKFATFSIKQIPRA</sequence>
<accession>A0A803LFU9</accession>
<dbReference type="OMA" id="QSICCEF"/>